<comment type="caution">
    <text evidence="3">The sequence shown here is derived from an EMBL/GenBank/DDBJ whole genome shotgun (WGS) entry which is preliminary data.</text>
</comment>
<sequence>MTDFLVIGIGRMGGIHAKNLAAGRVRGARLKAVCDTDADVRAAFKAAHPDVEVYSDYREAAEKSGVNAAIIATPHYSHTEIAEYCITRGINVLSEKPQTVTVGEARRMNEVAEKHSDVLYAIMYNQRTNRMYAYAKKLMDKGALGELRRVTLIVTDWYRSQFYYDMGGWRASWNGEGGGLLINQCVHQLDVLQWLVGLPESLIAVAKTVNRNITVENDVAVIMKYPGGATGEFVASGHEPRGTNRLEIAGDKGKIVIDKHKMLYIAYEKSEREINATVTKGYGSTRVKKTRVTYGAIRKLTDLVYGQQLRVVKRFADVLNGKAAEPTAYGREGVRALEFINAVYLSAYSGKEVKFPVDAGEYDELFEKLKMEEKKHVRNL</sequence>
<dbReference type="EMBL" id="JADINF010000041">
    <property type="protein sequence ID" value="MBO8423714.1"/>
    <property type="molecule type" value="Genomic_DNA"/>
</dbReference>
<dbReference type="PANTHER" id="PTHR43249">
    <property type="entry name" value="UDP-N-ACETYL-2-AMINO-2-DEOXY-D-GLUCURONATE OXIDASE"/>
    <property type="match status" value="1"/>
</dbReference>
<dbReference type="PANTHER" id="PTHR43249:SF1">
    <property type="entry name" value="D-GLUCOSIDE 3-DEHYDROGENASE"/>
    <property type="match status" value="1"/>
</dbReference>
<dbReference type="SUPFAM" id="SSF51735">
    <property type="entry name" value="NAD(P)-binding Rossmann-fold domains"/>
    <property type="match status" value="1"/>
</dbReference>
<dbReference type="Pfam" id="PF22725">
    <property type="entry name" value="GFO_IDH_MocA_C3"/>
    <property type="match status" value="1"/>
</dbReference>
<feature type="domain" description="Gfo/Idh/MocA-like oxidoreductase N-terminal" evidence="1">
    <location>
        <begin position="4"/>
        <end position="120"/>
    </location>
</feature>
<evidence type="ECO:0000259" key="1">
    <source>
        <dbReference type="Pfam" id="PF01408"/>
    </source>
</evidence>
<gene>
    <name evidence="3" type="ORF">IAB16_01635</name>
</gene>
<dbReference type="AlphaFoldDB" id="A0A940IC62"/>
<dbReference type="Pfam" id="PF01408">
    <property type="entry name" value="GFO_IDH_MocA"/>
    <property type="match status" value="1"/>
</dbReference>
<evidence type="ECO:0000259" key="2">
    <source>
        <dbReference type="Pfam" id="PF22725"/>
    </source>
</evidence>
<evidence type="ECO:0000313" key="4">
    <source>
        <dbReference type="Proteomes" id="UP000727857"/>
    </source>
</evidence>
<dbReference type="Gene3D" id="3.40.50.720">
    <property type="entry name" value="NAD(P)-binding Rossmann-like Domain"/>
    <property type="match status" value="1"/>
</dbReference>
<dbReference type="InterPro" id="IPR000683">
    <property type="entry name" value="Gfo/Idh/MocA-like_OxRdtase_N"/>
</dbReference>
<dbReference type="GO" id="GO:0000166">
    <property type="term" value="F:nucleotide binding"/>
    <property type="evidence" value="ECO:0007669"/>
    <property type="project" value="InterPro"/>
</dbReference>
<reference evidence="3" key="1">
    <citation type="submission" date="2020-10" db="EMBL/GenBank/DDBJ databases">
        <authorList>
            <person name="Gilroy R."/>
        </authorList>
    </citation>
    <scope>NUCLEOTIDE SEQUENCE</scope>
    <source>
        <strain evidence="3">517</strain>
    </source>
</reference>
<name>A0A940IC62_9FIRM</name>
<dbReference type="InterPro" id="IPR052515">
    <property type="entry name" value="Gfo/Idh/MocA_Oxidoreductase"/>
</dbReference>
<dbReference type="InterPro" id="IPR055170">
    <property type="entry name" value="GFO_IDH_MocA-like_dom"/>
</dbReference>
<dbReference type="Gene3D" id="3.30.360.10">
    <property type="entry name" value="Dihydrodipicolinate Reductase, domain 2"/>
    <property type="match status" value="1"/>
</dbReference>
<accession>A0A940IC62</accession>
<dbReference type="Proteomes" id="UP000727857">
    <property type="component" value="Unassembled WGS sequence"/>
</dbReference>
<proteinExistence type="predicted"/>
<dbReference type="InterPro" id="IPR036291">
    <property type="entry name" value="NAD(P)-bd_dom_sf"/>
</dbReference>
<dbReference type="SUPFAM" id="SSF55347">
    <property type="entry name" value="Glyceraldehyde-3-phosphate dehydrogenase-like, C-terminal domain"/>
    <property type="match status" value="1"/>
</dbReference>
<organism evidence="3 4">
    <name type="scientific">Candidatus Stercoripulliclostridium pullicola</name>
    <dbReference type="NCBI Taxonomy" id="2840953"/>
    <lineage>
        <taxon>Bacteria</taxon>
        <taxon>Bacillati</taxon>
        <taxon>Bacillota</taxon>
        <taxon>Clostridia</taxon>
        <taxon>Eubacteriales</taxon>
        <taxon>Candidatus Stercoripulliclostridium</taxon>
    </lineage>
</organism>
<feature type="domain" description="GFO/IDH/MocA-like oxidoreductase" evidence="2">
    <location>
        <begin position="132"/>
        <end position="255"/>
    </location>
</feature>
<evidence type="ECO:0000313" key="3">
    <source>
        <dbReference type="EMBL" id="MBO8423714.1"/>
    </source>
</evidence>
<protein>
    <submittedName>
        <fullName evidence="3">Gfo/Idh/MocA family oxidoreductase</fullName>
    </submittedName>
</protein>
<reference evidence="3" key="2">
    <citation type="journal article" date="2021" name="PeerJ">
        <title>Extensive microbial diversity within the chicken gut microbiome revealed by metagenomics and culture.</title>
        <authorList>
            <person name="Gilroy R."/>
            <person name="Ravi A."/>
            <person name="Getino M."/>
            <person name="Pursley I."/>
            <person name="Horton D.L."/>
            <person name="Alikhan N.F."/>
            <person name="Baker D."/>
            <person name="Gharbi K."/>
            <person name="Hall N."/>
            <person name="Watson M."/>
            <person name="Adriaenssens E.M."/>
            <person name="Foster-Nyarko E."/>
            <person name="Jarju S."/>
            <person name="Secka A."/>
            <person name="Antonio M."/>
            <person name="Oren A."/>
            <person name="Chaudhuri R.R."/>
            <person name="La Ragione R."/>
            <person name="Hildebrand F."/>
            <person name="Pallen M.J."/>
        </authorList>
    </citation>
    <scope>NUCLEOTIDE SEQUENCE</scope>
    <source>
        <strain evidence="3">517</strain>
    </source>
</reference>